<gene>
    <name evidence="2" type="ORF">EG244_12850</name>
</gene>
<dbReference type="Pfam" id="PF00903">
    <property type="entry name" value="Glyoxalase"/>
    <property type="match status" value="2"/>
</dbReference>
<organism evidence="2 3">
    <name type="scientific">Falsigemmobacter faecalis</name>
    <dbReference type="NCBI Taxonomy" id="2488730"/>
    <lineage>
        <taxon>Bacteria</taxon>
        <taxon>Pseudomonadati</taxon>
        <taxon>Pseudomonadota</taxon>
        <taxon>Alphaproteobacteria</taxon>
        <taxon>Rhodobacterales</taxon>
        <taxon>Paracoccaceae</taxon>
        <taxon>Falsigemmobacter</taxon>
    </lineage>
</organism>
<dbReference type="OrthoDB" id="9792626at2"/>
<dbReference type="RefSeq" id="WP_124965395.1">
    <property type="nucleotide sequence ID" value="NZ_RRAZ01000017.1"/>
</dbReference>
<name>A0A3P3DH31_9RHOB</name>
<accession>A0A3P3DH31</accession>
<evidence type="ECO:0000313" key="2">
    <source>
        <dbReference type="EMBL" id="RRH73561.1"/>
    </source>
</evidence>
<dbReference type="EMBL" id="RRAZ01000017">
    <property type="protein sequence ID" value="RRH73561.1"/>
    <property type="molecule type" value="Genomic_DNA"/>
</dbReference>
<dbReference type="Proteomes" id="UP000282125">
    <property type="component" value="Unassembled WGS sequence"/>
</dbReference>
<dbReference type="PANTHER" id="PTHR43279">
    <property type="entry name" value="CATECHOL-2,3-DIOXYGENASE"/>
    <property type="match status" value="1"/>
</dbReference>
<dbReference type="PROSITE" id="PS51819">
    <property type="entry name" value="VOC"/>
    <property type="match status" value="1"/>
</dbReference>
<evidence type="ECO:0000313" key="3">
    <source>
        <dbReference type="Proteomes" id="UP000282125"/>
    </source>
</evidence>
<sequence length="277" mass="30075">MSNPTGTSLHMGRVALTVRDLDKVGRYYEEVIGLHPMGRDGETARYGSGSEVLLELRQDRAARQRAAKEAGLFHTAFLLPSRADLGAWVKQAIAQQAPVSGVADHLVSEAIYLNDPEGNGIEIYIDRPRDQWSWKGGLVEMSSDPLDVEGLVKSAKSGKWQGFPEGSVIGHVHLQVGSVAEAEKFYVGELGLDVTCHYPGAVFMSADGYHHHIAANVWNSRNAAPRAMPSTGLTDMELRVDAGRALQLRRAAGLGADAPLGFELRDPWNTPLTIRAI</sequence>
<dbReference type="Gene3D" id="3.10.180.10">
    <property type="entry name" value="2,3-Dihydroxybiphenyl 1,2-Dioxygenase, domain 1"/>
    <property type="match status" value="2"/>
</dbReference>
<dbReference type="InterPro" id="IPR004360">
    <property type="entry name" value="Glyas_Fos-R_dOase_dom"/>
</dbReference>
<protein>
    <submittedName>
        <fullName evidence="2">VOC family protein</fullName>
    </submittedName>
</protein>
<dbReference type="InterPro" id="IPR029068">
    <property type="entry name" value="Glyas_Bleomycin-R_OHBP_Dase"/>
</dbReference>
<comment type="caution">
    <text evidence="2">The sequence shown here is derived from an EMBL/GenBank/DDBJ whole genome shotgun (WGS) entry which is preliminary data.</text>
</comment>
<dbReference type="AlphaFoldDB" id="A0A3P3DH31"/>
<dbReference type="InterPro" id="IPR037523">
    <property type="entry name" value="VOC_core"/>
</dbReference>
<dbReference type="SUPFAM" id="SSF54593">
    <property type="entry name" value="Glyoxalase/Bleomycin resistance protein/Dihydroxybiphenyl dioxygenase"/>
    <property type="match status" value="2"/>
</dbReference>
<keyword evidence="3" id="KW-1185">Reference proteome</keyword>
<evidence type="ECO:0000259" key="1">
    <source>
        <dbReference type="PROSITE" id="PS51819"/>
    </source>
</evidence>
<dbReference type="PANTHER" id="PTHR43279:SF1">
    <property type="entry name" value="CATECHOL-2,3-DIOXYGENASE"/>
    <property type="match status" value="1"/>
</dbReference>
<feature type="domain" description="VOC" evidence="1">
    <location>
        <begin position="10"/>
        <end position="126"/>
    </location>
</feature>
<reference evidence="2 3" key="1">
    <citation type="submission" date="2018-11" db="EMBL/GenBank/DDBJ databases">
        <title>Gemmobacter sp. nov., YIM 102744-1 draft genome.</title>
        <authorList>
            <person name="Li G."/>
            <person name="Jiang Y."/>
        </authorList>
    </citation>
    <scope>NUCLEOTIDE SEQUENCE [LARGE SCALE GENOMIC DNA]</scope>
    <source>
        <strain evidence="2 3">YIM 102744-1</strain>
    </source>
</reference>
<proteinExistence type="predicted"/>